<dbReference type="Proteomes" id="UP000828390">
    <property type="component" value="Unassembled WGS sequence"/>
</dbReference>
<proteinExistence type="predicted"/>
<organism evidence="1 2">
    <name type="scientific">Dreissena polymorpha</name>
    <name type="common">Zebra mussel</name>
    <name type="synonym">Mytilus polymorpha</name>
    <dbReference type="NCBI Taxonomy" id="45954"/>
    <lineage>
        <taxon>Eukaryota</taxon>
        <taxon>Metazoa</taxon>
        <taxon>Spiralia</taxon>
        <taxon>Lophotrochozoa</taxon>
        <taxon>Mollusca</taxon>
        <taxon>Bivalvia</taxon>
        <taxon>Autobranchia</taxon>
        <taxon>Heteroconchia</taxon>
        <taxon>Euheterodonta</taxon>
        <taxon>Imparidentia</taxon>
        <taxon>Neoheterodontei</taxon>
        <taxon>Myida</taxon>
        <taxon>Dreissenoidea</taxon>
        <taxon>Dreissenidae</taxon>
        <taxon>Dreissena</taxon>
    </lineage>
</organism>
<dbReference type="AlphaFoldDB" id="A0A9D3YT14"/>
<reference evidence="1" key="2">
    <citation type="submission" date="2020-11" db="EMBL/GenBank/DDBJ databases">
        <authorList>
            <person name="McCartney M.A."/>
            <person name="Auch B."/>
            <person name="Kono T."/>
            <person name="Mallez S."/>
            <person name="Becker A."/>
            <person name="Gohl D.M."/>
            <person name="Silverstein K.A.T."/>
            <person name="Koren S."/>
            <person name="Bechman K.B."/>
            <person name="Herman A."/>
            <person name="Abrahante J.E."/>
            <person name="Garbe J."/>
        </authorList>
    </citation>
    <scope>NUCLEOTIDE SEQUENCE</scope>
    <source>
        <strain evidence="1">Duluth1</strain>
        <tissue evidence="1">Whole animal</tissue>
    </source>
</reference>
<gene>
    <name evidence="1" type="ORF">DPMN_079045</name>
</gene>
<evidence type="ECO:0000313" key="2">
    <source>
        <dbReference type="Proteomes" id="UP000828390"/>
    </source>
</evidence>
<reference evidence="1" key="1">
    <citation type="journal article" date="2019" name="bioRxiv">
        <title>The Genome of the Zebra Mussel, Dreissena polymorpha: A Resource for Invasive Species Research.</title>
        <authorList>
            <person name="McCartney M.A."/>
            <person name="Auch B."/>
            <person name="Kono T."/>
            <person name="Mallez S."/>
            <person name="Zhang Y."/>
            <person name="Obille A."/>
            <person name="Becker A."/>
            <person name="Abrahante J.E."/>
            <person name="Garbe J."/>
            <person name="Badalamenti J.P."/>
            <person name="Herman A."/>
            <person name="Mangelson H."/>
            <person name="Liachko I."/>
            <person name="Sullivan S."/>
            <person name="Sone E.D."/>
            <person name="Koren S."/>
            <person name="Silverstein K.A.T."/>
            <person name="Beckman K.B."/>
            <person name="Gohl D.M."/>
        </authorList>
    </citation>
    <scope>NUCLEOTIDE SEQUENCE</scope>
    <source>
        <strain evidence="1">Duluth1</strain>
        <tissue evidence="1">Whole animal</tissue>
    </source>
</reference>
<evidence type="ECO:0000313" key="1">
    <source>
        <dbReference type="EMBL" id="KAH3703991.1"/>
    </source>
</evidence>
<sequence>MPPPRCSSSYSERKSIPRSAPSFLHIGDLAVPLSPSLYRRDLWQVRVSELSTINSG</sequence>
<protein>
    <submittedName>
        <fullName evidence="1">Uncharacterized protein</fullName>
    </submittedName>
</protein>
<accession>A0A9D3YT14</accession>
<dbReference type="EMBL" id="JAIWYP010000015">
    <property type="protein sequence ID" value="KAH3703991.1"/>
    <property type="molecule type" value="Genomic_DNA"/>
</dbReference>
<name>A0A9D3YT14_DREPO</name>
<comment type="caution">
    <text evidence="1">The sequence shown here is derived from an EMBL/GenBank/DDBJ whole genome shotgun (WGS) entry which is preliminary data.</text>
</comment>
<keyword evidence="2" id="KW-1185">Reference proteome</keyword>